<accession>A0A2S6I8K1</accession>
<feature type="transmembrane region" description="Helical" evidence="1">
    <location>
        <begin position="82"/>
        <end position="100"/>
    </location>
</feature>
<gene>
    <name evidence="2" type="ORF">CLV84_0761</name>
</gene>
<feature type="transmembrane region" description="Helical" evidence="1">
    <location>
        <begin position="380"/>
        <end position="401"/>
    </location>
</feature>
<keyword evidence="1" id="KW-0812">Transmembrane</keyword>
<protein>
    <recommendedName>
        <fullName evidence="4">ABC-2 type transport system permease protein</fullName>
    </recommendedName>
</protein>
<keyword evidence="1" id="KW-1133">Transmembrane helix</keyword>
<feature type="transmembrane region" description="Helical" evidence="1">
    <location>
        <begin position="131"/>
        <end position="156"/>
    </location>
</feature>
<feature type="transmembrane region" description="Helical" evidence="1">
    <location>
        <begin position="519"/>
        <end position="539"/>
    </location>
</feature>
<evidence type="ECO:0008006" key="4">
    <source>
        <dbReference type="Google" id="ProtNLM"/>
    </source>
</evidence>
<dbReference type="RefSeq" id="WP_104418391.1">
    <property type="nucleotide sequence ID" value="NZ_PTJC01000005.1"/>
</dbReference>
<sequence length="544" mass="59814">MNRLLLWSVARLAPVWQRLGADPRALRLILASKMKIGDRSLKMMGQTRGKSSDYTILIYCLLFIFGSILVFLYLAIDDKATAVGMIFTFISVYLGFMLVTEMTDTLFDTRDLTLLYSRPVTDATLSLSRGLYVYLFASKFVLPLTIPLGLALLYLAPLLVPVYALLCVLLTVIVVSMTLGLYLTLLRRMSPDRLRRVMGYLQVVLTTLFIVLYQLPNLINLTDSGDGVFDLRIVGTAWGFCWPGFWLGGVWDSVTYFGARPLSLVQGLLGIGAAAVGVRYYVSQGSNYGSQLMGVRIAGSEPADDSPEKNLTPVFFARYRNWWGRLTTRTGPERGSYRFNAALMTRDFNYKQQVYPGLLIPLLIAVGFAGQRLVAGGDPLGPGGVITSLYIFAILIVSPLVSARLSENFRAGWVWQTNPVERLNPILYGQLMAVVGLFFVPVGLVVYVCVGIVAGAGVFDDILLSLAAILLASILFQYTERSLPFSQEKNAGGFQAIGPMFLILFLGSLAGLAHYGLTFIPYGVALGTVVAWVVCLLALRGLRR</sequence>
<keyword evidence="1" id="KW-0472">Membrane</keyword>
<dbReference type="AlphaFoldDB" id="A0A2S6I8K1"/>
<feature type="transmembrane region" description="Helical" evidence="1">
    <location>
        <begin position="56"/>
        <end position="76"/>
    </location>
</feature>
<dbReference type="EMBL" id="PTJC01000005">
    <property type="protein sequence ID" value="PPK87808.1"/>
    <property type="molecule type" value="Genomic_DNA"/>
</dbReference>
<feature type="transmembrane region" description="Helical" evidence="1">
    <location>
        <begin position="197"/>
        <end position="215"/>
    </location>
</feature>
<evidence type="ECO:0000256" key="1">
    <source>
        <dbReference type="SAM" id="Phobius"/>
    </source>
</evidence>
<feature type="transmembrane region" description="Helical" evidence="1">
    <location>
        <begin position="491"/>
        <end position="513"/>
    </location>
</feature>
<reference evidence="2 3" key="1">
    <citation type="submission" date="2018-02" db="EMBL/GenBank/DDBJ databases">
        <title>Genomic Encyclopedia of Archaeal and Bacterial Type Strains, Phase II (KMG-II): from individual species to whole genera.</title>
        <authorList>
            <person name="Goeker M."/>
        </authorList>
    </citation>
    <scope>NUCLEOTIDE SEQUENCE [LARGE SCALE GENOMIC DNA]</scope>
    <source>
        <strain evidence="2 3">DSM 29526</strain>
    </source>
</reference>
<feature type="transmembrane region" description="Helical" evidence="1">
    <location>
        <begin position="264"/>
        <end position="282"/>
    </location>
</feature>
<evidence type="ECO:0000313" key="2">
    <source>
        <dbReference type="EMBL" id="PPK87808.1"/>
    </source>
</evidence>
<dbReference type="OrthoDB" id="2659138at2"/>
<keyword evidence="3" id="KW-1185">Reference proteome</keyword>
<proteinExistence type="predicted"/>
<evidence type="ECO:0000313" key="3">
    <source>
        <dbReference type="Proteomes" id="UP000237662"/>
    </source>
</evidence>
<feature type="transmembrane region" description="Helical" evidence="1">
    <location>
        <begin position="462"/>
        <end position="479"/>
    </location>
</feature>
<feature type="transmembrane region" description="Helical" evidence="1">
    <location>
        <begin position="431"/>
        <end position="456"/>
    </location>
</feature>
<feature type="transmembrane region" description="Helical" evidence="1">
    <location>
        <begin position="354"/>
        <end position="374"/>
    </location>
</feature>
<comment type="caution">
    <text evidence="2">The sequence shown here is derived from an EMBL/GenBank/DDBJ whole genome shotgun (WGS) entry which is preliminary data.</text>
</comment>
<name>A0A2S6I8K1_9BACT</name>
<feature type="transmembrane region" description="Helical" evidence="1">
    <location>
        <begin position="162"/>
        <end position="185"/>
    </location>
</feature>
<organism evidence="2 3">
    <name type="scientific">Neolewinella xylanilytica</name>
    <dbReference type="NCBI Taxonomy" id="1514080"/>
    <lineage>
        <taxon>Bacteria</taxon>
        <taxon>Pseudomonadati</taxon>
        <taxon>Bacteroidota</taxon>
        <taxon>Saprospiria</taxon>
        <taxon>Saprospirales</taxon>
        <taxon>Lewinellaceae</taxon>
        <taxon>Neolewinella</taxon>
    </lineage>
</organism>
<dbReference type="Proteomes" id="UP000237662">
    <property type="component" value="Unassembled WGS sequence"/>
</dbReference>